<keyword evidence="3" id="KW-1185">Reference proteome</keyword>
<name>A0A1X6NU32_PORUM</name>
<evidence type="ECO:0000313" key="2">
    <source>
        <dbReference type="EMBL" id="OSX72121.1"/>
    </source>
</evidence>
<gene>
    <name evidence="2" type="ORF">BU14_0465s0012</name>
</gene>
<protein>
    <submittedName>
        <fullName evidence="2">Uncharacterized protein</fullName>
    </submittedName>
</protein>
<evidence type="ECO:0000313" key="3">
    <source>
        <dbReference type="Proteomes" id="UP000218209"/>
    </source>
</evidence>
<feature type="region of interest" description="Disordered" evidence="1">
    <location>
        <begin position="1"/>
        <end position="26"/>
    </location>
</feature>
<dbReference type="AlphaFoldDB" id="A0A1X6NU32"/>
<accession>A0A1X6NU32</accession>
<reference evidence="2 3" key="1">
    <citation type="submission" date="2017-03" db="EMBL/GenBank/DDBJ databases">
        <title>WGS assembly of Porphyra umbilicalis.</title>
        <authorList>
            <person name="Brawley S.H."/>
            <person name="Blouin N.A."/>
            <person name="Ficko-Blean E."/>
            <person name="Wheeler G.L."/>
            <person name="Lohr M."/>
            <person name="Goodson H.V."/>
            <person name="Jenkins J.W."/>
            <person name="Blaby-Haas C.E."/>
            <person name="Helliwell K.E."/>
            <person name="Chan C."/>
            <person name="Marriage T."/>
            <person name="Bhattacharya D."/>
            <person name="Klein A.S."/>
            <person name="Badis Y."/>
            <person name="Brodie J."/>
            <person name="Cao Y."/>
            <person name="Collen J."/>
            <person name="Dittami S.M."/>
            <person name="Gachon C.M."/>
            <person name="Green B.R."/>
            <person name="Karpowicz S."/>
            <person name="Kim J.W."/>
            <person name="Kudahl U."/>
            <person name="Lin S."/>
            <person name="Michel G."/>
            <person name="Mittag M."/>
            <person name="Olson B.J."/>
            <person name="Pangilinan J."/>
            <person name="Peng Y."/>
            <person name="Qiu H."/>
            <person name="Shu S."/>
            <person name="Singer J.T."/>
            <person name="Smith A.G."/>
            <person name="Sprecher B.N."/>
            <person name="Wagner V."/>
            <person name="Wang W."/>
            <person name="Wang Z.-Y."/>
            <person name="Yan J."/>
            <person name="Yarish C."/>
            <person name="Zoeuner-Riek S."/>
            <person name="Zhuang Y."/>
            <person name="Zou Y."/>
            <person name="Lindquist E.A."/>
            <person name="Grimwood J."/>
            <person name="Barry K."/>
            <person name="Rokhsar D.S."/>
            <person name="Schmutz J."/>
            <person name="Stiller J.W."/>
            <person name="Grossman A.R."/>
            <person name="Prochnik S.E."/>
        </authorList>
    </citation>
    <scope>NUCLEOTIDE SEQUENCE [LARGE SCALE GENOMIC DNA]</scope>
    <source>
        <strain evidence="2">4086291</strain>
    </source>
</reference>
<dbReference type="Proteomes" id="UP000218209">
    <property type="component" value="Unassembled WGS sequence"/>
</dbReference>
<organism evidence="2 3">
    <name type="scientific">Porphyra umbilicalis</name>
    <name type="common">Purple laver</name>
    <name type="synonym">Red alga</name>
    <dbReference type="NCBI Taxonomy" id="2786"/>
    <lineage>
        <taxon>Eukaryota</taxon>
        <taxon>Rhodophyta</taxon>
        <taxon>Bangiophyceae</taxon>
        <taxon>Bangiales</taxon>
        <taxon>Bangiaceae</taxon>
        <taxon>Porphyra</taxon>
    </lineage>
</organism>
<dbReference type="EMBL" id="KV919082">
    <property type="protein sequence ID" value="OSX72121.1"/>
    <property type="molecule type" value="Genomic_DNA"/>
</dbReference>
<proteinExistence type="predicted"/>
<evidence type="ECO:0000256" key="1">
    <source>
        <dbReference type="SAM" id="MobiDB-lite"/>
    </source>
</evidence>
<sequence>MPPPRPPPAAAAARGAPPDRARQRHGGRHVGFAVAVGGAARECGPRRPRRG</sequence>